<dbReference type="Proteomes" id="UP000466396">
    <property type="component" value="Chromosome"/>
</dbReference>
<evidence type="ECO:0000313" key="1">
    <source>
        <dbReference type="EMBL" id="BBX99266.1"/>
    </source>
</evidence>
<dbReference type="Gene3D" id="3.40.960.10">
    <property type="entry name" value="VSR Endonuclease"/>
    <property type="match status" value="1"/>
</dbReference>
<dbReference type="EMBL" id="AP022581">
    <property type="protein sequence ID" value="BBX99266.1"/>
    <property type="molecule type" value="Genomic_DNA"/>
</dbReference>
<dbReference type="InterPro" id="IPR011335">
    <property type="entry name" value="Restrct_endonuc-II-like"/>
</dbReference>
<reference evidence="1 2" key="1">
    <citation type="journal article" date="2019" name="Emerg. Microbes Infect.">
        <title>Comprehensive subspecies identification of 175 nontuberculous mycobacteria species based on 7547 genomic profiles.</title>
        <authorList>
            <person name="Matsumoto Y."/>
            <person name="Kinjo T."/>
            <person name="Motooka D."/>
            <person name="Nabeya D."/>
            <person name="Jung N."/>
            <person name="Uechi K."/>
            <person name="Horii T."/>
            <person name="Iida T."/>
            <person name="Fujita J."/>
            <person name="Nakamura S."/>
        </authorList>
    </citation>
    <scope>NUCLEOTIDE SEQUENCE [LARGE SCALE GENOMIC DNA]</scope>
    <source>
        <strain evidence="1 2">JCM 15657</strain>
    </source>
</reference>
<protein>
    <submittedName>
        <fullName evidence="1">Uncharacterized protein</fullName>
    </submittedName>
</protein>
<organism evidence="1 2">
    <name type="scientific">Mycobacterium lacus</name>
    <dbReference type="NCBI Taxonomy" id="169765"/>
    <lineage>
        <taxon>Bacteria</taxon>
        <taxon>Bacillati</taxon>
        <taxon>Actinomycetota</taxon>
        <taxon>Actinomycetes</taxon>
        <taxon>Mycobacteriales</taxon>
        <taxon>Mycobacteriaceae</taxon>
        <taxon>Mycobacterium</taxon>
    </lineage>
</organism>
<accession>A0A1X1YF02</accession>
<evidence type="ECO:0000313" key="2">
    <source>
        <dbReference type="Proteomes" id="UP000466396"/>
    </source>
</evidence>
<keyword evidence="2" id="KW-1185">Reference proteome</keyword>
<dbReference type="AlphaFoldDB" id="A0A1X1YF02"/>
<name>A0A1X1YF02_9MYCO</name>
<dbReference type="KEGG" id="mlj:MLAC_45600"/>
<dbReference type="SUPFAM" id="SSF52980">
    <property type="entry name" value="Restriction endonuclease-like"/>
    <property type="match status" value="1"/>
</dbReference>
<dbReference type="STRING" id="169765.AWC15_17720"/>
<gene>
    <name evidence="1" type="ORF">MLAC_45600</name>
</gene>
<proteinExistence type="predicted"/>
<dbReference type="RefSeq" id="WP_085158914.1">
    <property type="nucleotide sequence ID" value="NZ_OY970455.1"/>
</dbReference>
<sequence>MREVFLGSEALAQGRLTEYELRRRHQAIFRDVFVRKGYEPSLRDRIEGAWLRSGRRGVIAGIAASALHGAQWVDDDVPIELIWGNTRPPRGLVARDETVADDEITRVAGLPVTTPARTAYDLGRHLARGQAVARLDALMRATPFSIEDVLLLFKRHAGARGIRRLRAVLPLVDAGAASPKETWLRLLLIDAGLPVPETQIPVHANWRLVGVLDMGWEAYKVAAEYDGDQHRSDRYRYVRDQRRLRKLAELGWIIVRVIAEDRSDEIVTRARDALLARGWRA</sequence>